<name>A0ABQ3H0R9_9NEIS</name>
<dbReference type="Pfam" id="PF05567">
    <property type="entry name" value="T4P_PilY1"/>
    <property type="match status" value="1"/>
</dbReference>
<evidence type="ECO:0000256" key="3">
    <source>
        <dbReference type="ARBA" id="ARBA00022558"/>
    </source>
</evidence>
<evidence type="ECO:0000256" key="4">
    <source>
        <dbReference type="ARBA" id="ARBA00022723"/>
    </source>
</evidence>
<dbReference type="SUPFAM" id="SSF53300">
    <property type="entry name" value="vWA-like"/>
    <property type="match status" value="1"/>
</dbReference>
<accession>A0ABQ3H0R9</accession>
<protein>
    <submittedName>
        <fullName evidence="9">Type IV pilus-associated protein</fullName>
    </submittedName>
</protein>
<evidence type="ECO:0000313" key="9">
    <source>
        <dbReference type="EMBL" id="GHD64559.1"/>
    </source>
</evidence>
<evidence type="ECO:0000256" key="6">
    <source>
        <dbReference type="ARBA" id="ARBA00023263"/>
    </source>
</evidence>
<dbReference type="EMBL" id="BMYO01000006">
    <property type="protein sequence ID" value="GHD64559.1"/>
    <property type="molecule type" value="Genomic_DNA"/>
</dbReference>
<keyword evidence="6" id="KW-0281">Fimbrium</keyword>
<dbReference type="InterPro" id="IPR036465">
    <property type="entry name" value="vWFA_dom_sf"/>
</dbReference>
<keyword evidence="3" id="KW-1029">Fimbrium biogenesis</keyword>
<dbReference type="Proteomes" id="UP000604737">
    <property type="component" value="Unassembled WGS sequence"/>
</dbReference>
<sequence length="1040" mass="110623">MHARFRLNTLRYGLALAFPALAHTAFADEPYPALPPTLSSSVKPNVLLHIDNSGSMDDPPSTGGSKKKMDIAKEVAKDLIAKNPDLRWGLFSFDTGKNQIDNGGILQAPVGSSTSVLNAAIDALDAATWTPLGETMVEITRYFGGQSSYYGKTKNTSSGTYTSPIQYRCQKNFAIVITDGDSTKDDSLPGVGKSVIKYTSYDTANTAISKTFQICQNSSTQSSVTCPVVLEGSSNSSDPFMDKSQTTYLRSIRDAAMYAYDADFRVGGTDLDGKSFDDLKFIKQNLTTYTVGFNVNNAVLKATAAVGHGKYYTADDQTQLTTALTNAVSDIVASVSNAGGVATQSETLRDGNKVFQPVFNPKGWYGELRCYNLDGSGNFNPNTSQCTPNGKAVIPAVTSRKLYSASISNGATTSFDFGVSPATVVANMTTAQQNALGANATDRQNVVRFLRGETVTNYRTRSNGLLGDIVDSQPVVISRPSGQTPDTDYAAFKTVNADRNMVFIGANDGMLHGFGIANMTEIMGFIPSAVYPHLQALSKADYGEPGGTAHTYHVNGSMRWADVKLGGTWKTLLVGGLGQGGQGYFAIDATSSSNFSSAANTVKWEWTDQNKAGMGYSFGTPLIYNVRTSATTVVPAVILSNGYESDYDDGTKASKSSSLYIINANTGALLKEIVVTGGAGLSSPAGVDFGQDGVLDYVYAGDANGKLWRFDLTADTPANFSVTTNPIFDAGPTHPIVMRPAVMAINRADNTSLGNLILFGTGRLLTEADRTDTTTQSLYGVVDYMDAAPRTIPRNELQQQTIEATATVSDSSKRVGSYRKMSTNLLDLQSSTSGGTLPKGWYIDLTNTERLVTSPMLYDDKVLFGTGITQSSEACLPGGKGWIMGLNPLTGSVTTKNNDKNFARAYSFVDIVPDLRSTVDDKVTFSTGSAYASGYDKSGIPTELTYVGSDAKLVTPPAQPGASDVPLGQVIAQREANSMAVYIGNARPGVSTFAPMTRPASTGKGTTYTGTIGDDKVDKDTLLGPASGAKVETMIWREIK</sequence>
<comment type="caution">
    <text evidence="9">The sequence shown here is derived from an EMBL/GenBank/DDBJ whole genome shotgun (WGS) entry which is preliminary data.</text>
</comment>
<dbReference type="InterPro" id="IPR008707">
    <property type="entry name" value="B-propeller_PilY1"/>
</dbReference>
<evidence type="ECO:0000256" key="7">
    <source>
        <dbReference type="SAM" id="SignalP"/>
    </source>
</evidence>
<dbReference type="SUPFAM" id="SSF50998">
    <property type="entry name" value="Quinoprotein alcohol dehydrogenase-like"/>
    <property type="match status" value="1"/>
</dbReference>
<evidence type="ECO:0000259" key="8">
    <source>
        <dbReference type="Pfam" id="PF05567"/>
    </source>
</evidence>
<keyword evidence="5" id="KW-0106">Calcium</keyword>
<dbReference type="InterPro" id="IPR011047">
    <property type="entry name" value="Quinoprotein_ADH-like_sf"/>
</dbReference>
<gene>
    <name evidence="9" type="ORF">GCM10007350_23950</name>
</gene>
<reference evidence="10" key="1">
    <citation type="journal article" date="2019" name="Int. J. Syst. Evol. Microbiol.">
        <title>The Global Catalogue of Microorganisms (GCM) 10K type strain sequencing project: providing services to taxonomists for standard genome sequencing and annotation.</title>
        <authorList>
            <consortium name="The Broad Institute Genomics Platform"/>
            <consortium name="The Broad Institute Genome Sequencing Center for Infectious Disease"/>
            <person name="Wu L."/>
            <person name="Ma J."/>
        </authorList>
    </citation>
    <scope>NUCLEOTIDE SEQUENCE [LARGE SCALE GENOMIC DNA]</scope>
    <source>
        <strain evidence="10">KCTC 23701</strain>
    </source>
</reference>
<dbReference type="RefSeq" id="WP_189461117.1">
    <property type="nucleotide sequence ID" value="NZ_BMYO01000006.1"/>
</dbReference>
<evidence type="ECO:0000313" key="10">
    <source>
        <dbReference type="Proteomes" id="UP000604737"/>
    </source>
</evidence>
<keyword evidence="7" id="KW-0732">Signal</keyword>
<organism evidence="9 10">
    <name type="scientific">Jeongeupia chitinilytica</name>
    <dbReference type="NCBI Taxonomy" id="1041641"/>
    <lineage>
        <taxon>Bacteria</taxon>
        <taxon>Pseudomonadati</taxon>
        <taxon>Pseudomonadota</taxon>
        <taxon>Betaproteobacteria</taxon>
        <taxon>Neisseriales</taxon>
        <taxon>Chitinibacteraceae</taxon>
        <taxon>Jeongeupia</taxon>
    </lineage>
</organism>
<comment type="subcellular location">
    <subcellularLocation>
        <location evidence="1">Fimbrium</location>
    </subcellularLocation>
</comment>
<evidence type="ECO:0000256" key="2">
    <source>
        <dbReference type="ARBA" id="ARBA00008387"/>
    </source>
</evidence>
<dbReference type="Gene3D" id="3.40.50.410">
    <property type="entry name" value="von Willebrand factor, type A domain"/>
    <property type="match status" value="1"/>
</dbReference>
<feature type="signal peptide" evidence="7">
    <location>
        <begin position="1"/>
        <end position="27"/>
    </location>
</feature>
<comment type="similarity">
    <text evidence="2">Belongs to the PilY1 family.</text>
</comment>
<evidence type="ECO:0000256" key="1">
    <source>
        <dbReference type="ARBA" id="ARBA00004561"/>
    </source>
</evidence>
<feature type="chain" id="PRO_5046108343" evidence="7">
    <location>
        <begin position="28"/>
        <end position="1040"/>
    </location>
</feature>
<keyword evidence="10" id="KW-1185">Reference proteome</keyword>
<keyword evidence="4" id="KW-0479">Metal-binding</keyword>
<evidence type="ECO:0000256" key="5">
    <source>
        <dbReference type="ARBA" id="ARBA00022837"/>
    </source>
</evidence>
<feature type="domain" description="PilY1 beta-propeller" evidence="8">
    <location>
        <begin position="466"/>
        <end position="806"/>
    </location>
</feature>
<proteinExistence type="inferred from homology"/>